<protein>
    <submittedName>
        <fullName evidence="3">Uncharacterized protein</fullName>
    </submittedName>
</protein>
<feature type="non-terminal residue" evidence="3">
    <location>
        <position position="1"/>
    </location>
</feature>
<evidence type="ECO:0000313" key="3">
    <source>
        <dbReference type="EMBL" id="KAF1952039.1"/>
    </source>
</evidence>
<accession>A0A6A5TK13</accession>
<name>A0A6A5TK13_9PLEO</name>
<reference evidence="3" key="1">
    <citation type="journal article" date="2020" name="Stud. Mycol.">
        <title>101 Dothideomycetes genomes: a test case for predicting lifestyles and emergence of pathogens.</title>
        <authorList>
            <person name="Haridas S."/>
            <person name="Albert R."/>
            <person name="Binder M."/>
            <person name="Bloem J."/>
            <person name="Labutti K."/>
            <person name="Salamov A."/>
            <person name="Andreopoulos B."/>
            <person name="Baker S."/>
            <person name="Barry K."/>
            <person name="Bills G."/>
            <person name="Bluhm B."/>
            <person name="Cannon C."/>
            <person name="Castanera R."/>
            <person name="Culley D."/>
            <person name="Daum C."/>
            <person name="Ezra D."/>
            <person name="Gonzalez J."/>
            <person name="Henrissat B."/>
            <person name="Kuo A."/>
            <person name="Liang C."/>
            <person name="Lipzen A."/>
            <person name="Lutzoni F."/>
            <person name="Magnuson J."/>
            <person name="Mondo S."/>
            <person name="Nolan M."/>
            <person name="Ohm R."/>
            <person name="Pangilinan J."/>
            <person name="Park H.-J."/>
            <person name="Ramirez L."/>
            <person name="Alfaro M."/>
            <person name="Sun H."/>
            <person name="Tritt A."/>
            <person name="Yoshinaga Y."/>
            <person name="Zwiers L.-H."/>
            <person name="Turgeon B."/>
            <person name="Goodwin S."/>
            <person name="Spatafora J."/>
            <person name="Crous P."/>
            <person name="Grigoriev I."/>
        </authorList>
    </citation>
    <scope>NUCLEOTIDE SEQUENCE</scope>
    <source>
        <strain evidence="3">CBS 675.92</strain>
    </source>
</reference>
<dbReference type="InterPro" id="IPR050173">
    <property type="entry name" value="ABC_transporter_C-like"/>
</dbReference>
<evidence type="ECO:0000256" key="2">
    <source>
        <dbReference type="ARBA" id="ARBA00022840"/>
    </source>
</evidence>
<dbReference type="Gene3D" id="3.40.50.300">
    <property type="entry name" value="P-loop containing nucleotide triphosphate hydrolases"/>
    <property type="match status" value="1"/>
</dbReference>
<dbReference type="OrthoDB" id="6500128at2759"/>
<evidence type="ECO:0000256" key="1">
    <source>
        <dbReference type="ARBA" id="ARBA00022741"/>
    </source>
</evidence>
<dbReference type="PANTHER" id="PTHR24223:SF404">
    <property type="entry name" value="ABC MULTIDRUG TRANSPORTER (EUROFUNG)-RELATED"/>
    <property type="match status" value="1"/>
</dbReference>
<keyword evidence="2" id="KW-0067">ATP-binding</keyword>
<dbReference type="AlphaFoldDB" id="A0A6A5TK13"/>
<keyword evidence="4" id="KW-1185">Reference proteome</keyword>
<gene>
    <name evidence="3" type="ORF">CC80DRAFT_423445</name>
</gene>
<organism evidence="3 4">
    <name type="scientific">Byssothecium circinans</name>
    <dbReference type="NCBI Taxonomy" id="147558"/>
    <lineage>
        <taxon>Eukaryota</taxon>
        <taxon>Fungi</taxon>
        <taxon>Dikarya</taxon>
        <taxon>Ascomycota</taxon>
        <taxon>Pezizomycotina</taxon>
        <taxon>Dothideomycetes</taxon>
        <taxon>Pleosporomycetidae</taxon>
        <taxon>Pleosporales</taxon>
        <taxon>Massarineae</taxon>
        <taxon>Massarinaceae</taxon>
        <taxon>Byssothecium</taxon>
    </lineage>
</organism>
<sequence>DVSTLPFDTLRAAINVTAQDPFLLPATIHFNINPRGDRSDEKLLEALEEVGLKERVVELGGLDKELGISKWSTGQKQLLSLARPSLRGESIWCLMKL</sequence>
<dbReference type="PANTHER" id="PTHR24223">
    <property type="entry name" value="ATP-BINDING CASSETTE SUB-FAMILY C"/>
    <property type="match status" value="1"/>
</dbReference>
<dbReference type="Proteomes" id="UP000800035">
    <property type="component" value="Unassembled WGS sequence"/>
</dbReference>
<dbReference type="EMBL" id="ML977013">
    <property type="protein sequence ID" value="KAF1952039.1"/>
    <property type="molecule type" value="Genomic_DNA"/>
</dbReference>
<dbReference type="GO" id="GO:0005524">
    <property type="term" value="F:ATP binding"/>
    <property type="evidence" value="ECO:0007669"/>
    <property type="project" value="UniProtKB-KW"/>
</dbReference>
<dbReference type="GO" id="GO:0016020">
    <property type="term" value="C:membrane"/>
    <property type="evidence" value="ECO:0007669"/>
    <property type="project" value="TreeGrafter"/>
</dbReference>
<keyword evidence="1" id="KW-0547">Nucleotide-binding</keyword>
<dbReference type="SUPFAM" id="SSF52540">
    <property type="entry name" value="P-loop containing nucleoside triphosphate hydrolases"/>
    <property type="match status" value="1"/>
</dbReference>
<evidence type="ECO:0000313" key="4">
    <source>
        <dbReference type="Proteomes" id="UP000800035"/>
    </source>
</evidence>
<dbReference type="GO" id="GO:0042626">
    <property type="term" value="F:ATPase-coupled transmembrane transporter activity"/>
    <property type="evidence" value="ECO:0007669"/>
    <property type="project" value="TreeGrafter"/>
</dbReference>
<proteinExistence type="predicted"/>
<dbReference type="InterPro" id="IPR027417">
    <property type="entry name" value="P-loop_NTPase"/>
</dbReference>